<sequence>MKSFFGKLAMIDEKKLTHREKQIVKYIRDNLQAIVSNEMKIERLAQEAGTGYSAIYGLLQKIGIHGYRDFILALTTDAENAKMDIANNDELVAEDLIQLIRQNHSVIDKKNINKTLTLIRKSRRIFISYWENELMNPAEELESFLVGQNADVYLVNNDSQTIQNRADHARNGDLFIFYSMVSNGEKLQKIMATIKDKGANIILISARIAATPISRLSDSIHTLITTYGDPKKKNATYLSKNIPFLYFNDLLIYHFVNTKDEHGY</sequence>
<dbReference type="PROSITE" id="PS51071">
    <property type="entry name" value="HTH_RPIR"/>
    <property type="match status" value="1"/>
</dbReference>
<dbReference type="RefSeq" id="WP_096862909.1">
    <property type="nucleotide sequence ID" value="NZ_CP023668.1"/>
</dbReference>
<evidence type="ECO:0000313" key="1">
    <source>
        <dbReference type="EMBL" id="ATG97621.1"/>
    </source>
</evidence>
<dbReference type="GO" id="GO:0097367">
    <property type="term" value="F:carbohydrate derivative binding"/>
    <property type="evidence" value="ECO:0007669"/>
    <property type="project" value="InterPro"/>
</dbReference>
<dbReference type="Proteomes" id="UP000232227">
    <property type="component" value="Chromosome"/>
</dbReference>
<organism evidence="1 2">
    <name type="scientific">Mesoplasma lactucae ATCC 49193</name>
    <dbReference type="NCBI Taxonomy" id="81460"/>
    <lineage>
        <taxon>Bacteria</taxon>
        <taxon>Bacillati</taxon>
        <taxon>Mycoplasmatota</taxon>
        <taxon>Mollicutes</taxon>
        <taxon>Entomoplasmatales</taxon>
        <taxon>Entomoplasmataceae</taxon>
        <taxon>Mesoplasma</taxon>
    </lineage>
</organism>
<dbReference type="KEGG" id="mlac:CP520_02660"/>
<dbReference type="InterPro" id="IPR036388">
    <property type="entry name" value="WH-like_DNA-bd_sf"/>
</dbReference>
<dbReference type="InterPro" id="IPR046348">
    <property type="entry name" value="SIS_dom_sf"/>
</dbReference>
<dbReference type="PANTHER" id="PTHR30514">
    <property type="entry name" value="GLUCOKINASE"/>
    <property type="match status" value="1"/>
</dbReference>
<dbReference type="AlphaFoldDB" id="A0A291ISE7"/>
<dbReference type="Gene3D" id="1.10.10.10">
    <property type="entry name" value="Winged helix-like DNA-binding domain superfamily/Winged helix DNA-binding domain"/>
    <property type="match status" value="1"/>
</dbReference>
<accession>A0A291ISE7</accession>
<dbReference type="GO" id="GO:1901135">
    <property type="term" value="P:carbohydrate derivative metabolic process"/>
    <property type="evidence" value="ECO:0007669"/>
    <property type="project" value="InterPro"/>
</dbReference>
<dbReference type="InterPro" id="IPR009057">
    <property type="entry name" value="Homeodomain-like_sf"/>
</dbReference>
<keyword evidence="2" id="KW-1185">Reference proteome</keyword>
<protein>
    <submittedName>
        <fullName evidence="1">Uncharacterized protein</fullName>
    </submittedName>
</protein>
<evidence type="ECO:0000313" key="2">
    <source>
        <dbReference type="Proteomes" id="UP000232227"/>
    </source>
</evidence>
<dbReference type="SUPFAM" id="SSF53697">
    <property type="entry name" value="SIS domain"/>
    <property type="match status" value="1"/>
</dbReference>
<dbReference type="GO" id="GO:0003677">
    <property type="term" value="F:DNA binding"/>
    <property type="evidence" value="ECO:0007669"/>
    <property type="project" value="InterPro"/>
</dbReference>
<reference evidence="1 2" key="1">
    <citation type="submission" date="2017-09" db="EMBL/GenBank/DDBJ databases">
        <title>SPAdes assembly of the Mesoplasma lactucae genome.</title>
        <authorList>
            <person name="Knight T.F."/>
            <person name="Rubinstein R."/>
            <person name="Citino T."/>
        </authorList>
    </citation>
    <scope>NUCLEOTIDE SEQUENCE [LARGE SCALE GENOMIC DNA]</scope>
    <source>
        <strain evidence="1 2">831-C4</strain>
    </source>
</reference>
<dbReference type="EMBL" id="CP023668">
    <property type="protein sequence ID" value="ATG97621.1"/>
    <property type="molecule type" value="Genomic_DNA"/>
</dbReference>
<name>A0A291ISE7_9MOLU</name>
<dbReference type="PANTHER" id="PTHR30514:SF1">
    <property type="entry name" value="HTH-TYPE TRANSCRIPTIONAL REGULATOR HEXR-RELATED"/>
    <property type="match status" value="1"/>
</dbReference>
<dbReference type="OrthoDB" id="391939at2"/>
<dbReference type="GO" id="GO:0003700">
    <property type="term" value="F:DNA-binding transcription factor activity"/>
    <property type="evidence" value="ECO:0007669"/>
    <property type="project" value="InterPro"/>
</dbReference>
<dbReference type="Gene3D" id="3.40.50.10490">
    <property type="entry name" value="Glucose-6-phosphate isomerase like protein, domain 1"/>
    <property type="match status" value="1"/>
</dbReference>
<dbReference type="InterPro" id="IPR047640">
    <property type="entry name" value="RpiR-like"/>
</dbReference>
<proteinExistence type="predicted"/>
<dbReference type="Pfam" id="PF01418">
    <property type="entry name" value="HTH_6"/>
    <property type="match status" value="1"/>
</dbReference>
<dbReference type="InterPro" id="IPR000281">
    <property type="entry name" value="HTH_RpiR"/>
</dbReference>
<dbReference type="SUPFAM" id="SSF46689">
    <property type="entry name" value="Homeodomain-like"/>
    <property type="match status" value="1"/>
</dbReference>
<gene>
    <name evidence="1" type="ORF">CP520_02660</name>
</gene>